<name>A0A6A3RP46_9STRA</name>
<gene>
    <name evidence="2" type="ORF">PF006_g22714</name>
</gene>
<comment type="caution">
    <text evidence="2">The sequence shown here is derived from an EMBL/GenBank/DDBJ whole genome shotgun (WGS) entry which is preliminary data.</text>
</comment>
<evidence type="ECO:0000256" key="1">
    <source>
        <dbReference type="SAM" id="MobiDB-lite"/>
    </source>
</evidence>
<protein>
    <submittedName>
        <fullName evidence="2">Uncharacterized protein</fullName>
    </submittedName>
</protein>
<dbReference type="AlphaFoldDB" id="A0A6A3RP46"/>
<dbReference type="Proteomes" id="UP000440732">
    <property type="component" value="Unassembled WGS sequence"/>
</dbReference>
<feature type="compositionally biased region" description="Polar residues" evidence="1">
    <location>
        <begin position="237"/>
        <end position="248"/>
    </location>
</feature>
<proteinExistence type="predicted"/>
<evidence type="ECO:0000313" key="3">
    <source>
        <dbReference type="Proteomes" id="UP000440732"/>
    </source>
</evidence>
<feature type="region of interest" description="Disordered" evidence="1">
    <location>
        <begin position="237"/>
        <end position="268"/>
    </location>
</feature>
<dbReference type="EMBL" id="QXGA01002243">
    <property type="protein sequence ID" value="KAE9101252.1"/>
    <property type="molecule type" value="Genomic_DNA"/>
</dbReference>
<accession>A0A6A3RP46</accession>
<evidence type="ECO:0000313" key="2">
    <source>
        <dbReference type="EMBL" id="KAE9101252.1"/>
    </source>
</evidence>
<reference evidence="2 3" key="1">
    <citation type="submission" date="2018-08" db="EMBL/GenBank/DDBJ databases">
        <title>Genomic investigation of the strawberry pathogen Phytophthora fragariae indicates pathogenicity is determined by transcriptional variation in three key races.</title>
        <authorList>
            <person name="Adams T.M."/>
            <person name="Armitage A.D."/>
            <person name="Sobczyk M.K."/>
            <person name="Bates H.J."/>
            <person name="Dunwell J.M."/>
            <person name="Nellist C.F."/>
            <person name="Harrison R.J."/>
        </authorList>
    </citation>
    <scope>NUCLEOTIDE SEQUENCE [LARGE SCALE GENOMIC DNA]</scope>
    <source>
        <strain evidence="2 3">NOV-5</strain>
    </source>
</reference>
<organism evidence="2 3">
    <name type="scientific">Phytophthora fragariae</name>
    <dbReference type="NCBI Taxonomy" id="53985"/>
    <lineage>
        <taxon>Eukaryota</taxon>
        <taxon>Sar</taxon>
        <taxon>Stramenopiles</taxon>
        <taxon>Oomycota</taxon>
        <taxon>Peronosporomycetes</taxon>
        <taxon>Peronosporales</taxon>
        <taxon>Peronosporaceae</taxon>
        <taxon>Phytophthora</taxon>
    </lineage>
</organism>
<sequence>MYPCANESPASIPRAGIKYVDDFREAILWEHLGHLLGDFFSTHLHVFRDLSEFHNKMGPLRAYVQMAGLGEDEDHALVVLVPTPSYDSETNRLQLNWTTPEVRVQLHISIETRVLELPVACTLGSGMGRSGKPLTFFCRPQLLEQWKEIYRSSIRTLVSCVWLQGDEKITCTLDAVTMESQLASLLKSTSSDKKTVVFVDGYDNSVSHTVTQGRSKDFRRELTYKIHAAVALSEEGQQGMQMAASTASLGEEGEESGVDDKKGEGSDVDDMMFDLDEMDVYNEMKFDTVSWSFEDYRQAVQDESFFQAVRSVFPPYHESEDENEKAAKINELLERKYCVADFAQDSLDDVISSVGNRGVTSRLLAKYHTVSGCRGWYYNCLVSAYVARKLAVTRGFAMLERIASGCGVNTMNEWLFEGWFLSKLSRQGIEYVEEGLDQLQGQWGQSDVLFFDPTKATIGICLDRSTWLTPVQWNQGGYDAVFVDKPNELVRFVQVTRADHHSYDHRYFVELLDKLAVHNDWKDVQLKKVQLYFVVPREKLSVFRRPVQTADFQETVTQGPFSSLVSAAAAIRTHVDFVFENCEAEGLVMGKAVGNERDQLHQHSRRLERDMV</sequence>